<dbReference type="EMBL" id="CP042905">
    <property type="protein sequence ID" value="QEE16550.1"/>
    <property type="molecule type" value="Genomic_DNA"/>
</dbReference>
<proteinExistence type="predicted"/>
<evidence type="ECO:0000313" key="2">
    <source>
        <dbReference type="Proteomes" id="UP000321408"/>
    </source>
</evidence>
<reference evidence="1 2" key="2">
    <citation type="journal article" date="2024" name="Int. J. Syst. Evol. Microbiol.">
        <title>Promethearchaeum syntrophicum gen. nov., sp. nov., an anaerobic, obligately syntrophic archaeon, the first isolate of the lineage 'Asgard' archaea, and proposal of the new archaeal phylum Promethearchaeota phyl. nov. and kingdom Promethearchaeati regn. nov.</title>
        <authorList>
            <person name="Imachi H."/>
            <person name="Nobu M.K."/>
            <person name="Kato S."/>
            <person name="Takaki Y."/>
            <person name="Miyazaki M."/>
            <person name="Miyata M."/>
            <person name="Ogawara M."/>
            <person name="Saito Y."/>
            <person name="Sakai S."/>
            <person name="Tahara Y.O."/>
            <person name="Takano Y."/>
            <person name="Tasumi E."/>
            <person name="Uematsu K."/>
            <person name="Yoshimura T."/>
            <person name="Itoh T."/>
            <person name="Ohkuma M."/>
            <person name="Takai K."/>
        </authorList>
    </citation>
    <scope>NUCLEOTIDE SEQUENCE [LARGE SCALE GENOMIC DNA]</scope>
    <source>
        <strain evidence="1 2">MK-D1</strain>
    </source>
</reference>
<evidence type="ECO:0000313" key="1">
    <source>
        <dbReference type="EMBL" id="QEE16550.1"/>
    </source>
</evidence>
<dbReference type="KEGG" id="psyt:DSAG12_02380"/>
<accession>A0A5B9DCR4</accession>
<evidence type="ECO:0008006" key="3">
    <source>
        <dbReference type="Google" id="ProtNLM"/>
    </source>
</evidence>
<dbReference type="Proteomes" id="UP000321408">
    <property type="component" value="Chromosome"/>
</dbReference>
<keyword evidence="2" id="KW-1185">Reference proteome</keyword>
<reference evidence="1 2" key="1">
    <citation type="journal article" date="2020" name="Nature">
        <title>Isolation of an archaeon at the prokaryote-eukaryote interface.</title>
        <authorList>
            <person name="Imachi H."/>
            <person name="Nobu M.K."/>
            <person name="Nakahara N."/>
            <person name="Morono Y."/>
            <person name="Ogawara M."/>
            <person name="Takaki Y."/>
            <person name="Takano Y."/>
            <person name="Uematsu K."/>
            <person name="Ikuta T."/>
            <person name="Ito M."/>
            <person name="Matsui Y."/>
            <person name="Miyazaki M."/>
            <person name="Murata K."/>
            <person name="Saito Y."/>
            <person name="Sakai S."/>
            <person name="Song C."/>
            <person name="Tasumi E."/>
            <person name="Yamanaka Y."/>
            <person name="Yamaguchi T."/>
            <person name="Kamagata Y."/>
            <person name="Tamaki H."/>
            <person name="Takai K."/>
        </authorList>
    </citation>
    <scope>NUCLEOTIDE SEQUENCE [LARGE SCALE GENOMIC DNA]</scope>
    <source>
        <strain evidence="1 2">MK-D1</strain>
    </source>
</reference>
<dbReference type="RefSeq" id="WP_147663425.1">
    <property type="nucleotide sequence ID" value="NZ_CP042905.2"/>
</dbReference>
<organism evidence="1 2">
    <name type="scientific">Promethearchaeum syntrophicum</name>
    <dbReference type="NCBI Taxonomy" id="2594042"/>
    <lineage>
        <taxon>Archaea</taxon>
        <taxon>Promethearchaeati</taxon>
        <taxon>Promethearchaeota</taxon>
        <taxon>Promethearchaeia</taxon>
        <taxon>Promethearchaeales</taxon>
        <taxon>Promethearchaeaceae</taxon>
        <taxon>Promethearchaeum</taxon>
    </lineage>
</organism>
<name>A0A5B9DCR4_9ARCH</name>
<gene>
    <name evidence="1" type="ORF">DSAG12_02380</name>
</gene>
<dbReference type="AlphaFoldDB" id="A0A5B9DCR4"/>
<sequence>MEITKWFTPEEMISAIDEYVKKFDTGTFDGTLDAEVFFKAIVGAALASKKSDDEDKQEYWENLESDLEEYESLAYFIEVRGSEKKFILKFTPEEQKLAMYTGTYDPAAVQPVKHVIWMDWTPACQLKIMKGNPNTDAEFFSGDCKVDGSLKLASKPRAWIYDFFDYIEREVD</sequence>
<protein>
    <recommendedName>
        <fullName evidence="3">SCP2 domain-containing protein</fullName>
    </recommendedName>
</protein>
<dbReference type="GeneID" id="41330368"/>